<dbReference type="PaxDb" id="4097-A0A1S4BTU9"/>
<dbReference type="FunFam" id="3.60.40.10:FF:000079">
    <property type="entry name" value="Probable protein phosphatase 2C 74"/>
    <property type="match status" value="1"/>
</dbReference>
<dbReference type="Proteomes" id="UP000790787">
    <property type="component" value="Chromosome 4"/>
</dbReference>
<evidence type="ECO:0000256" key="1">
    <source>
        <dbReference type="ARBA" id="ARBA00001936"/>
    </source>
</evidence>
<sequence>MHLKIFQTCSYNWKMIVVDIQEFLMRFSLVSLVLYFLRRLRKTLRMAIVSPPTPSPSPSPSPSSPPSPSSLPWFGRWLLLEKEKPFSKLEKSKKTRINDPTDENFLKNDSPISNKDQNVDGLIGGGLMMEIPSFSGINEARRSINSRKRPAKLMVPSFVPSLDFGEVGKKFEKTEFEIEGRNYSVACRKGRREVMEDGQGAMLDILRDHNQAFFVVIDGHGGKAAAEFVAENLGKNIVKELERVEKKEGKYIEVAIREGYLFTDQEFINLGQNGGACVASALLKNGELHVANVGDCRAVLSRNGGVAVRLTNDHRLTREDERARVENAGGFVYCHNGVWRVNGSLAVSRAFGDNYLKEWIISEPDVVKLPLTSDCEFLIMASDGLWDKVSDQEAVDVVAKEKSSILACKKLVDISARRGNLDDITVMIINLQSFVGSN</sequence>
<comment type="cofactor">
    <cofactor evidence="1">
        <name>Mn(2+)</name>
        <dbReference type="ChEBI" id="CHEBI:29035"/>
    </cofactor>
</comment>
<dbReference type="SMART" id="SM00331">
    <property type="entry name" value="PP2C_SIG"/>
    <property type="match status" value="1"/>
</dbReference>
<gene>
    <name evidence="11" type="primary">LOC107811819</name>
</gene>
<feature type="region of interest" description="Disordered" evidence="7">
    <location>
        <begin position="90"/>
        <end position="111"/>
    </location>
</feature>
<keyword evidence="8" id="KW-1133">Transmembrane helix</keyword>
<evidence type="ECO:0000256" key="6">
    <source>
        <dbReference type="ARBA" id="ARBA00023211"/>
    </source>
</evidence>
<feature type="domain" description="PPM-type phosphatase" evidence="9">
    <location>
        <begin position="182"/>
        <end position="431"/>
    </location>
</feature>
<dbReference type="SUPFAM" id="SSF81606">
    <property type="entry name" value="PP2C-like"/>
    <property type="match status" value="1"/>
</dbReference>
<comment type="cofactor">
    <cofactor evidence="2">
        <name>Mg(2+)</name>
        <dbReference type="ChEBI" id="CHEBI:18420"/>
    </cofactor>
</comment>
<organism evidence="10 11">
    <name type="scientific">Nicotiana tabacum</name>
    <name type="common">Common tobacco</name>
    <dbReference type="NCBI Taxonomy" id="4097"/>
    <lineage>
        <taxon>Eukaryota</taxon>
        <taxon>Viridiplantae</taxon>
        <taxon>Streptophyta</taxon>
        <taxon>Embryophyta</taxon>
        <taxon>Tracheophyta</taxon>
        <taxon>Spermatophyta</taxon>
        <taxon>Magnoliopsida</taxon>
        <taxon>eudicotyledons</taxon>
        <taxon>Gunneridae</taxon>
        <taxon>Pentapetalae</taxon>
        <taxon>asterids</taxon>
        <taxon>lamiids</taxon>
        <taxon>Solanales</taxon>
        <taxon>Solanaceae</taxon>
        <taxon>Nicotianoideae</taxon>
        <taxon>Nicotianeae</taxon>
        <taxon>Nicotiana</taxon>
    </lineage>
</organism>
<dbReference type="RefSeq" id="XP_016492301.1">
    <property type="nucleotide sequence ID" value="XM_016636815.1"/>
</dbReference>
<name>A0A1S4BTU9_TOBAC</name>
<dbReference type="AlphaFoldDB" id="A0A1S4BTU9"/>
<dbReference type="KEGG" id="nta:107811819"/>
<evidence type="ECO:0000256" key="8">
    <source>
        <dbReference type="SAM" id="Phobius"/>
    </source>
</evidence>
<dbReference type="PANTHER" id="PTHR47992">
    <property type="entry name" value="PROTEIN PHOSPHATASE"/>
    <property type="match status" value="1"/>
</dbReference>
<dbReference type="CDD" id="cd00143">
    <property type="entry name" value="PP2Cc"/>
    <property type="match status" value="1"/>
</dbReference>
<dbReference type="InterPro" id="IPR001932">
    <property type="entry name" value="PPM-type_phosphatase-like_dom"/>
</dbReference>
<dbReference type="OrthoDB" id="10264738at2759"/>
<dbReference type="OMA" id="YGVITRH"/>
<reference evidence="11" key="2">
    <citation type="submission" date="2025-08" db="UniProtKB">
        <authorList>
            <consortium name="RefSeq"/>
        </authorList>
    </citation>
    <scope>IDENTIFICATION</scope>
    <source>
        <tissue evidence="11">Leaf</tissue>
    </source>
</reference>
<dbReference type="GO" id="GO:0004722">
    <property type="term" value="F:protein serine/threonine phosphatase activity"/>
    <property type="evidence" value="ECO:0000318"/>
    <property type="project" value="GO_Central"/>
</dbReference>
<dbReference type="GO" id="GO:0007165">
    <property type="term" value="P:signal transduction"/>
    <property type="evidence" value="ECO:0000318"/>
    <property type="project" value="GO_Central"/>
</dbReference>
<evidence type="ECO:0000256" key="2">
    <source>
        <dbReference type="ARBA" id="ARBA00001946"/>
    </source>
</evidence>
<reference evidence="10" key="1">
    <citation type="journal article" date="2014" name="Nat. Commun.">
        <title>The tobacco genome sequence and its comparison with those of tomato and potato.</title>
        <authorList>
            <person name="Sierro N."/>
            <person name="Battey J.N."/>
            <person name="Ouadi S."/>
            <person name="Bakaher N."/>
            <person name="Bovet L."/>
            <person name="Willig A."/>
            <person name="Goepfert S."/>
            <person name="Peitsch M.C."/>
            <person name="Ivanov N.V."/>
        </authorList>
    </citation>
    <scope>NUCLEOTIDE SEQUENCE [LARGE SCALE GENOMIC DNA]</scope>
</reference>
<evidence type="ECO:0000259" key="9">
    <source>
        <dbReference type="PROSITE" id="PS51746"/>
    </source>
</evidence>
<keyword evidence="8" id="KW-0472">Membrane</keyword>
<feature type="compositionally biased region" description="Pro residues" evidence="7">
    <location>
        <begin position="51"/>
        <end position="69"/>
    </location>
</feature>
<keyword evidence="6" id="KW-0464">Manganese</keyword>
<accession>A0A1S4BTU9</accession>
<evidence type="ECO:0000256" key="7">
    <source>
        <dbReference type="SAM" id="MobiDB-lite"/>
    </source>
</evidence>
<protein>
    <submittedName>
        <fullName evidence="11">Probable protein phosphatase 2C 74 isoform X1</fullName>
    </submittedName>
</protein>
<keyword evidence="10" id="KW-1185">Reference proteome</keyword>
<feature type="compositionally biased region" description="Basic and acidic residues" evidence="7">
    <location>
        <begin position="90"/>
        <end position="99"/>
    </location>
</feature>
<dbReference type="RefSeq" id="XP_016492301.1">
    <property type="nucleotide sequence ID" value="XM_016636815.2"/>
</dbReference>
<evidence type="ECO:0000256" key="3">
    <source>
        <dbReference type="ARBA" id="ARBA00022723"/>
    </source>
</evidence>
<evidence type="ECO:0000313" key="10">
    <source>
        <dbReference type="Proteomes" id="UP000790787"/>
    </source>
</evidence>
<dbReference type="PROSITE" id="PS51746">
    <property type="entry name" value="PPM_2"/>
    <property type="match status" value="1"/>
</dbReference>
<dbReference type="InterPro" id="IPR015655">
    <property type="entry name" value="PP2C"/>
</dbReference>
<feature type="region of interest" description="Disordered" evidence="7">
    <location>
        <begin position="50"/>
        <end position="69"/>
    </location>
</feature>
<evidence type="ECO:0000256" key="4">
    <source>
        <dbReference type="ARBA" id="ARBA00022801"/>
    </source>
</evidence>
<dbReference type="Pfam" id="PF00481">
    <property type="entry name" value="PP2C"/>
    <property type="match status" value="1"/>
</dbReference>
<proteinExistence type="predicted"/>
<dbReference type="InterPro" id="IPR036457">
    <property type="entry name" value="PPM-type-like_dom_sf"/>
</dbReference>
<keyword evidence="8" id="KW-0812">Transmembrane</keyword>
<keyword evidence="3" id="KW-0479">Metal-binding</keyword>
<evidence type="ECO:0000256" key="5">
    <source>
        <dbReference type="ARBA" id="ARBA00022842"/>
    </source>
</evidence>
<dbReference type="GeneID" id="107811819"/>
<keyword evidence="4" id="KW-0378">Hydrolase</keyword>
<dbReference type="SMART" id="SM00332">
    <property type="entry name" value="PP2Cc"/>
    <property type="match status" value="1"/>
</dbReference>
<keyword evidence="5" id="KW-0460">Magnesium</keyword>
<dbReference type="GO" id="GO:0046872">
    <property type="term" value="F:metal ion binding"/>
    <property type="evidence" value="ECO:0007669"/>
    <property type="project" value="UniProtKB-KW"/>
</dbReference>
<dbReference type="Gene3D" id="3.60.40.10">
    <property type="entry name" value="PPM-type phosphatase domain"/>
    <property type="match status" value="1"/>
</dbReference>
<dbReference type="SMR" id="A0A1S4BTU9"/>
<evidence type="ECO:0000313" key="11">
    <source>
        <dbReference type="RefSeq" id="XP_016492301.1"/>
    </source>
</evidence>
<feature type="transmembrane region" description="Helical" evidence="8">
    <location>
        <begin position="20"/>
        <end position="37"/>
    </location>
</feature>